<accession>A0A0E9UIY9</accession>
<sequence length="16" mass="1968">MVQDHLPYVLRLRLSQ</sequence>
<dbReference type="AlphaFoldDB" id="A0A0E9UIY9"/>
<reference evidence="1" key="2">
    <citation type="journal article" date="2015" name="Fish Shellfish Immunol.">
        <title>Early steps in the European eel (Anguilla anguilla)-Vibrio vulnificus interaction in the gills: Role of the RtxA13 toxin.</title>
        <authorList>
            <person name="Callol A."/>
            <person name="Pajuelo D."/>
            <person name="Ebbesson L."/>
            <person name="Teles M."/>
            <person name="MacKenzie S."/>
            <person name="Amaro C."/>
        </authorList>
    </citation>
    <scope>NUCLEOTIDE SEQUENCE</scope>
</reference>
<proteinExistence type="predicted"/>
<reference evidence="1" key="1">
    <citation type="submission" date="2014-11" db="EMBL/GenBank/DDBJ databases">
        <authorList>
            <person name="Amaro Gonzalez C."/>
        </authorList>
    </citation>
    <scope>NUCLEOTIDE SEQUENCE</scope>
</reference>
<dbReference type="EMBL" id="GBXM01042763">
    <property type="protein sequence ID" value="JAH65814.1"/>
    <property type="molecule type" value="Transcribed_RNA"/>
</dbReference>
<organism evidence="1">
    <name type="scientific">Anguilla anguilla</name>
    <name type="common">European freshwater eel</name>
    <name type="synonym">Muraena anguilla</name>
    <dbReference type="NCBI Taxonomy" id="7936"/>
    <lineage>
        <taxon>Eukaryota</taxon>
        <taxon>Metazoa</taxon>
        <taxon>Chordata</taxon>
        <taxon>Craniata</taxon>
        <taxon>Vertebrata</taxon>
        <taxon>Euteleostomi</taxon>
        <taxon>Actinopterygii</taxon>
        <taxon>Neopterygii</taxon>
        <taxon>Teleostei</taxon>
        <taxon>Anguilliformes</taxon>
        <taxon>Anguillidae</taxon>
        <taxon>Anguilla</taxon>
    </lineage>
</organism>
<protein>
    <submittedName>
        <fullName evidence="1">Uncharacterized protein</fullName>
    </submittedName>
</protein>
<name>A0A0E9UIY9_ANGAN</name>
<evidence type="ECO:0000313" key="1">
    <source>
        <dbReference type="EMBL" id="JAH65814.1"/>
    </source>
</evidence>